<protein>
    <submittedName>
        <fullName evidence="1">Uncharacterized protein</fullName>
    </submittedName>
</protein>
<organism evidence="1 2">
    <name type="scientific">Diphasiastrum complanatum</name>
    <name type="common">Issler's clubmoss</name>
    <name type="synonym">Lycopodium complanatum</name>
    <dbReference type="NCBI Taxonomy" id="34168"/>
    <lineage>
        <taxon>Eukaryota</taxon>
        <taxon>Viridiplantae</taxon>
        <taxon>Streptophyta</taxon>
        <taxon>Embryophyta</taxon>
        <taxon>Tracheophyta</taxon>
        <taxon>Lycopodiopsida</taxon>
        <taxon>Lycopodiales</taxon>
        <taxon>Lycopodiaceae</taxon>
        <taxon>Lycopodioideae</taxon>
        <taxon>Diphasiastrum</taxon>
    </lineage>
</organism>
<proteinExistence type="predicted"/>
<dbReference type="EMBL" id="CM055092">
    <property type="protein sequence ID" value="KAJ7568615.1"/>
    <property type="molecule type" value="Genomic_DNA"/>
</dbReference>
<keyword evidence="2" id="KW-1185">Reference proteome</keyword>
<sequence>MPGSNAERGGGGLHCGSQAAAKAPICGLQHLRPTIESIEEMGNAGESAITFRTAPTILYRALKPRNRPATNSNNRIHSNFLLLTNKSDLTNPGKKQLCAVALPILGFDSKDLRHRVTSLRLHQACLQKHDLCSFPLSKIEVLEHALESQW</sequence>
<evidence type="ECO:0000313" key="1">
    <source>
        <dbReference type="EMBL" id="KAJ7568615.1"/>
    </source>
</evidence>
<gene>
    <name evidence="1" type="ORF">O6H91_01G040500</name>
</gene>
<evidence type="ECO:0000313" key="2">
    <source>
        <dbReference type="Proteomes" id="UP001162992"/>
    </source>
</evidence>
<comment type="caution">
    <text evidence="1">The sequence shown here is derived from an EMBL/GenBank/DDBJ whole genome shotgun (WGS) entry which is preliminary data.</text>
</comment>
<dbReference type="Proteomes" id="UP001162992">
    <property type="component" value="Chromosome 1"/>
</dbReference>
<reference evidence="2" key="1">
    <citation type="journal article" date="2024" name="Proc. Natl. Acad. Sci. U.S.A.">
        <title>Extraordinary preservation of gene collinearity over three hundred million years revealed in homosporous lycophytes.</title>
        <authorList>
            <person name="Li C."/>
            <person name="Wickell D."/>
            <person name="Kuo L.Y."/>
            <person name="Chen X."/>
            <person name="Nie B."/>
            <person name="Liao X."/>
            <person name="Peng D."/>
            <person name="Ji J."/>
            <person name="Jenkins J."/>
            <person name="Williams M."/>
            <person name="Shu S."/>
            <person name="Plott C."/>
            <person name="Barry K."/>
            <person name="Rajasekar S."/>
            <person name="Grimwood J."/>
            <person name="Han X."/>
            <person name="Sun S."/>
            <person name="Hou Z."/>
            <person name="He W."/>
            <person name="Dai G."/>
            <person name="Sun C."/>
            <person name="Schmutz J."/>
            <person name="Leebens-Mack J.H."/>
            <person name="Li F.W."/>
            <person name="Wang L."/>
        </authorList>
    </citation>
    <scope>NUCLEOTIDE SEQUENCE [LARGE SCALE GENOMIC DNA]</scope>
    <source>
        <strain evidence="2">cv. PW_Plant_1</strain>
    </source>
</reference>
<accession>A0ACC2EQD8</accession>
<name>A0ACC2EQD8_DIPCM</name>